<comment type="caution">
    <text evidence="3">The sequence shown here is derived from an EMBL/GenBank/DDBJ whole genome shotgun (WGS) entry which is preliminary data.</text>
</comment>
<evidence type="ECO:0000313" key="3">
    <source>
        <dbReference type="EMBL" id="GMF52775.1"/>
    </source>
</evidence>
<dbReference type="Gene3D" id="2.40.50.40">
    <property type="match status" value="1"/>
</dbReference>
<keyword evidence="4" id="KW-1185">Reference proteome</keyword>
<dbReference type="InterPro" id="IPR000953">
    <property type="entry name" value="Chromo/chromo_shadow_dom"/>
</dbReference>
<organism evidence="3 4">
    <name type="scientific">Phytophthora fragariaefolia</name>
    <dbReference type="NCBI Taxonomy" id="1490495"/>
    <lineage>
        <taxon>Eukaryota</taxon>
        <taxon>Sar</taxon>
        <taxon>Stramenopiles</taxon>
        <taxon>Oomycota</taxon>
        <taxon>Peronosporomycetes</taxon>
        <taxon>Peronosporales</taxon>
        <taxon>Peronosporaceae</taxon>
        <taxon>Phytophthora</taxon>
    </lineage>
</organism>
<dbReference type="PROSITE" id="PS50013">
    <property type="entry name" value="CHROMO_2"/>
    <property type="match status" value="1"/>
</dbReference>
<dbReference type="EMBL" id="BSXT01003141">
    <property type="protein sequence ID" value="GMF52775.1"/>
    <property type="molecule type" value="Genomic_DNA"/>
</dbReference>
<proteinExistence type="predicted"/>
<dbReference type="OrthoDB" id="126689at2759"/>
<evidence type="ECO:0000256" key="1">
    <source>
        <dbReference type="SAM" id="MobiDB-lite"/>
    </source>
</evidence>
<feature type="region of interest" description="Disordered" evidence="1">
    <location>
        <begin position="1"/>
        <end position="37"/>
    </location>
</feature>
<gene>
    <name evidence="3" type="ORF">Pfra01_002167300</name>
</gene>
<dbReference type="AlphaFoldDB" id="A0A9W6Y570"/>
<feature type="compositionally biased region" description="Polar residues" evidence="1">
    <location>
        <begin position="9"/>
        <end position="23"/>
    </location>
</feature>
<reference evidence="3" key="1">
    <citation type="submission" date="2023-04" db="EMBL/GenBank/DDBJ databases">
        <title>Phytophthora fragariaefolia NBRC 109709.</title>
        <authorList>
            <person name="Ichikawa N."/>
            <person name="Sato H."/>
            <person name="Tonouchi N."/>
        </authorList>
    </citation>
    <scope>NUCLEOTIDE SEQUENCE</scope>
    <source>
        <strain evidence="3">NBRC 109709</strain>
    </source>
</reference>
<sequence length="224" mass="25626">MVVHGAGETWTNHKASASVTRSVQGKRRRLRSLPTSSNSQTRVAIGFILRPELGKAERLDFDEQLLPEDSWEPDEDEDKYEVEPILDDELPLSTSTTRVQRRFKVKWVGYDDLSRNEVRFTTAGRVWIPLSNDAEVLRLSGELRRKQVNKWFDELGDNQEPYEDESNLHIGVEDKGGRQLFTKLLRVYRQLTAAKGDCPPATSLGTEHHIDTGDAAPIMLKRRR</sequence>
<dbReference type="InterPro" id="IPR016197">
    <property type="entry name" value="Chromo-like_dom_sf"/>
</dbReference>
<dbReference type="SUPFAM" id="SSF54160">
    <property type="entry name" value="Chromo domain-like"/>
    <property type="match status" value="1"/>
</dbReference>
<evidence type="ECO:0000259" key="2">
    <source>
        <dbReference type="PROSITE" id="PS50013"/>
    </source>
</evidence>
<protein>
    <submittedName>
        <fullName evidence="3">Unnamed protein product</fullName>
    </submittedName>
</protein>
<name>A0A9W6Y570_9STRA</name>
<accession>A0A9W6Y570</accession>
<dbReference type="Proteomes" id="UP001165121">
    <property type="component" value="Unassembled WGS sequence"/>
</dbReference>
<evidence type="ECO:0000313" key="4">
    <source>
        <dbReference type="Proteomes" id="UP001165121"/>
    </source>
</evidence>
<feature type="domain" description="Chromo" evidence="2">
    <location>
        <begin position="80"/>
        <end position="132"/>
    </location>
</feature>